<comment type="similarity">
    <text evidence="9">Belongs to the SEC20 family.</text>
</comment>
<evidence type="ECO:0000256" key="9">
    <source>
        <dbReference type="ARBA" id="ARBA00037934"/>
    </source>
</evidence>
<evidence type="ECO:0000313" key="13">
    <source>
        <dbReference type="Proteomes" id="UP000045706"/>
    </source>
</evidence>
<dbReference type="GO" id="GO:0000287">
    <property type="term" value="F:magnesium ion binding"/>
    <property type="evidence" value="ECO:0007669"/>
    <property type="project" value="InterPro"/>
</dbReference>
<dbReference type="GO" id="GO:0031201">
    <property type="term" value="C:SNARE complex"/>
    <property type="evidence" value="ECO:0007669"/>
    <property type="project" value="TreeGrafter"/>
</dbReference>
<dbReference type="PANTHER" id="PTHR12825:SF0">
    <property type="entry name" value="VESICLE TRANSPORT PROTEIN SEC20"/>
    <property type="match status" value="1"/>
</dbReference>
<reference evidence="13" key="1">
    <citation type="submission" date="2015-05" db="EMBL/GenBank/DDBJ databases">
        <authorList>
            <person name="Fogelqvist Johan"/>
        </authorList>
    </citation>
    <scope>NUCLEOTIDE SEQUENCE [LARGE SCALE GENOMIC DNA]</scope>
</reference>
<feature type="region of interest" description="Disordered" evidence="10">
    <location>
        <begin position="36"/>
        <end position="67"/>
    </location>
</feature>
<evidence type="ECO:0000256" key="2">
    <source>
        <dbReference type="ARBA" id="ARBA00022448"/>
    </source>
</evidence>
<feature type="compositionally biased region" description="Basic residues" evidence="10">
    <location>
        <begin position="36"/>
        <end position="47"/>
    </location>
</feature>
<evidence type="ECO:0000256" key="7">
    <source>
        <dbReference type="ARBA" id="ARBA00023054"/>
    </source>
</evidence>
<comment type="subcellular location">
    <subcellularLocation>
        <location evidence="1">Endoplasmic reticulum membrane</location>
        <topology evidence="1">Single-pass type IV membrane protein</topology>
    </subcellularLocation>
</comment>
<dbReference type="InterPro" id="IPR056173">
    <property type="entry name" value="Sec20_C"/>
</dbReference>
<dbReference type="PANTHER" id="PTHR12825">
    <property type="entry name" value="BNIP1-RELATED"/>
    <property type="match status" value="1"/>
</dbReference>
<keyword evidence="2" id="KW-0813">Transport</keyword>
<dbReference type="GO" id="GO:0005484">
    <property type="term" value="F:SNAP receptor activity"/>
    <property type="evidence" value="ECO:0007669"/>
    <property type="project" value="InterPro"/>
</dbReference>
<dbReference type="AlphaFoldDB" id="A0A0G4N3A4"/>
<dbReference type="EMBL" id="CVQI01032297">
    <property type="protein sequence ID" value="CRK40958.1"/>
    <property type="molecule type" value="Genomic_DNA"/>
</dbReference>
<evidence type="ECO:0000313" key="12">
    <source>
        <dbReference type="EMBL" id="CRK40958.1"/>
    </source>
</evidence>
<proteinExistence type="inferred from homology"/>
<dbReference type="InterPro" id="IPR036649">
    <property type="entry name" value="Pyrophosphatase_sf"/>
</dbReference>
<evidence type="ECO:0000256" key="3">
    <source>
        <dbReference type="ARBA" id="ARBA00022692"/>
    </source>
</evidence>
<protein>
    <recommendedName>
        <fullName evidence="11">Sec20 C-terminal domain-containing protein</fullName>
    </recommendedName>
</protein>
<dbReference type="GO" id="GO:0006796">
    <property type="term" value="P:phosphate-containing compound metabolic process"/>
    <property type="evidence" value="ECO:0007669"/>
    <property type="project" value="InterPro"/>
</dbReference>
<keyword evidence="8" id="KW-0472">Membrane</keyword>
<sequence>QRLERELLLQSYSQPVSEATSPRLGAEDAESIKAPSIRHHRQAHHAHQQQSTLSEEDQQTVGAASNVTSSLRRTHDLIAAELARSEFAHQTLTESSAALAQLDESYGSLEGMLASSKDLLGTLVKSQKSDTWYLQTAMYMLLSTGAWLVFRRFLYGPAWWLVWLPIRMLYSLVMGGGGAVIKFGSSSGSSTVVVDQATVEVQGLPDSDLPTIDVGTAKAESTVVVKGDAEGLVEKIGKMVEDMPKLQADDELEDGEEADEFHNAVQEPVEVPQQRDELGTDKWRCEHSLPKAHIGRRIRDFGYAMDVVREAAEAWDRLITGKTQPGGISTTNLTVAESQSRVTPDQLPPLPAHQELPAEKIDASIDKWFFISGAAS</sequence>
<gene>
    <name evidence="12" type="ORF">BN1723_015818</name>
</gene>
<dbReference type="GO" id="GO:0005789">
    <property type="term" value="C:endoplasmic reticulum membrane"/>
    <property type="evidence" value="ECO:0007669"/>
    <property type="project" value="UniProtKB-SubCell"/>
</dbReference>
<dbReference type="Gene3D" id="3.90.80.10">
    <property type="entry name" value="Inorganic pyrophosphatase"/>
    <property type="match status" value="1"/>
</dbReference>
<evidence type="ECO:0000256" key="4">
    <source>
        <dbReference type="ARBA" id="ARBA00022824"/>
    </source>
</evidence>
<evidence type="ECO:0000256" key="1">
    <source>
        <dbReference type="ARBA" id="ARBA00004163"/>
    </source>
</evidence>
<dbReference type="InterPro" id="IPR005606">
    <property type="entry name" value="Sec20"/>
</dbReference>
<evidence type="ECO:0000256" key="8">
    <source>
        <dbReference type="ARBA" id="ARBA00023136"/>
    </source>
</evidence>
<keyword evidence="3" id="KW-0812">Transmembrane</keyword>
<evidence type="ECO:0000259" key="11">
    <source>
        <dbReference type="Pfam" id="PF03908"/>
    </source>
</evidence>
<dbReference type="GO" id="GO:0006890">
    <property type="term" value="P:retrograde vesicle-mediated transport, Golgi to endoplasmic reticulum"/>
    <property type="evidence" value="ECO:0007669"/>
    <property type="project" value="InterPro"/>
</dbReference>
<organism evidence="12 13">
    <name type="scientific">Verticillium longisporum</name>
    <name type="common">Verticillium dahliae var. longisporum</name>
    <dbReference type="NCBI Taxonomy" id="100787"/>
    <lineage>
        <taxon>Eukaryota</taxon>
        <taxon>Fungi</taxon>
        <taxon>Dikarya</taxon>
        <taxon>Ascomycota</taxon>
        <taxon>Pezizomycotina</taxon>
        <taxon>Sordariomycetes</taxon>
        <taxon>Hypocreomycetidae</taxon>
        <taxon>Glomerellales</taxon>
        <taxon>Plectosphaerellaceae</taxon>
        <taxon>Verticillium</taxon>
    </lineage>
</organism>
<dbReference type="Pfam" id="PF03908">
    <property type="entry name" value="Sec20"/>
    <property type="match status" value="1"/>
</dbReference>
<dbReference type="GO" id="GO:0004427">
    <property type="term" value="F:inorganic diphosphate phosphatase activity"/>
    <property type="evidence" value="ECO:0007669"/>
    <property type="project" value="InterPro"/>
</dbReference>
<keyword evidence="4" id="KW-0256">Endoplasmic reticulum</keyword>
<feature type="domain" description="Sec20 C-terminal" evidence="11">
    <location>
        <begin position="64"/>
        <end position="152"/>
    </location>
</feature>
<accession>A0A0G4N3A4</accession>
<evidence type="ECO:0000256" key="10">
    <source>
        <dbReference type="SAM" id="MobiDB-lite"/>
    </source>
</evidence>
<keyword evidence="5" id="KW-0931">ER-Golgi transport</keyword>
<keyword evidence="6" id="KW-1133">Transmembrane helix</keyword>
<dbReference type="Proteomes" id="UP000045706">
    <property type="component" value="Unassembled WGS sequence"/>
</dbReference>
<evidence type="ECO:0000256" key="6">
    <source>
        <dbReference type="ARBA" id="ARBA00022989"/>
    </source>
</evidence>
<dbReference type="SUPFAM" id="SSF50324">
    <property type="entry name" value="Inorganic pyrophosphatase"/>
    <property type="match status" value="1"/>
</dbReference>
<name>A0A0G4N3A4_VERLO</name>
<evidence type="ECO:0000256" key="5">
    <source>
        <dbReference type="ARBA" id="ARBA00022892"/>
    </source>
</evidence>
<feature type="non-terminal residue" evidence="12">
    <location>
        <position position="1"/>
    </location>
</feature>
<keyword evidence="7" id="KW-0175">Coiled coil</keyword>